<dbReference type="AlphaFoldDB" id="A0A6A6D4Q7"/>
<evidence type="ECO:0000313" key="3">
    <source>
        <dbReference type="Proteomes" id="UP000799537"/>
    </source>
</evidence>
<reference evidence="2" key="1">
    <citation type="journal article" date="2020" name="Stud. Mycol.">
        <title>101 Dothideomycetes genomes: a test case for predicting lifestyles and emergence of pathogens.</title>
        <authorList>
            <person name="Haridas S."/>
            <person name="Albert R."/>
            <person name="Binder M."/>
            <person name="Bloem J."/>
            <person name="Labutti K."/>
            <person name="Salamov A."/>
            <person name="Andreopoulos B."/>
            <person name="Baker S."/>
            <person name="Barry K."/>
            <person name="Bills G."/>
            <person name="Bluhm B."/>
            <person name="Cannon C."/>
            <person name="Castanera R."/>
            <person name="Culley D."/>
            <person name="Daum C."/>
            <person name="Ezra D."/>
            <person name="Gonzalez J."/>
            <person name="Henrissat B."/>
            <person name="Kuo A."/>
            <person name="Liang C."/>
            <person name="Lipzen A."/>
            <person name="Lutzoni F."/>
            <person name="Magnuson J."/>
            <person name="Mondo S."/>
            <person name="Nolan M."/>
            <person name="Ohm R."/>
            <person name="Pangilinan J."/>
            <person name="Park H.-J."/>
            <person name="Ramirez L."/>
            <person name="Alfaro M."/>
            <person name="Sun H."/>
            <person name="Tritt A."/>
            <person name="Yoshinaga Y."/>
            <person name="Zwiers L.-H."/>
            <person name="Turgeon B."/>
            <person name="Goodwin S."/>
            <person name="Spatafora J."/>
            <person name="Crous P."/>
            <person name="Grigoriev I."/>
        </authorList>
    </citation>
    <scope>NUCLEOTIDE SEQUENCE</scope>
    <source>
        <strain evidence="2">ATCC 36951</strain>
    </source>
</reference>
<evidence type="ECO:0000259" key="1">
    <source>
        <dbReference type="Pfam" id="PF00814"/>
    </source>
</evidence>
<evidence type="ECO:0000313" key="2">
    <source>
        <dbReference type="EMBL" id="KAF2173109.1"/>
    </source>
</evidence>
<organism evidence="2 3">
    <name type="scientific">Zasmidium cellare ATCC 36951</name>
    <dbReference type="NCBI Taxonomy" id="1080233"/>
    <lineage>
        <taxon>Eukaryota</taxon>
        <taxon>Fungi</taxon>
        <taxon>Dikarya</taxon>
        <taxon>Ascomycota</taxon>
        <taxon>Pezizomycotina</taxon>
        <taxon>Dothideomycetes</taxon>
        <taxon>Dothideomycetidae</taxon>
        <taxon>Mycosphaerellales</taxon>
        <taxon>Mycosphaerellaceae</taxon>
        <taxon>Zasmidium</taxon>
    </lineage>
</organism>
<dbReference type="RefSeq" id="XP_033673998.1">
    <property type="nucleotide sequence ID" value="XM_033811281.1"/>
</dbReference>
<dbReference type="Pfam" id="PF00814">
    <property type="entry name" value="TsaD"/>
    <property type="match status" value="1"/>
</dbReference>
<dbReference type="GO" id="GO:0072670">
    <property type="term" value="P:mitochondrial tRNA threonylcarbamoyladenosine modification"/>
    <property type="evidence" value="ECO:0007669"/>
    <property type="project" value="TreeGrafter"/>
</dbReference>
<dbReference type="PANTHER" id="PTHR11735">
    <property type="entry name" value="TRNA N6-ADENOSINE THREONYLCARBAMOYLTRANSFERASE"/>
    <property type="match status" value="1"/>
</dbReference>
<name>A0A6A6D4Q7_ZASCE</name>
<accession>A0A6A6D4Q7</accession>
<protein>
    <recommendedName>
        <fullName evidence="1">Gcp-like domain-containing protein</fullName>
    </recommendedName>
</protein>
<dbReference type="Proteomes" id="UP000799537">
    <property type="component" value="Unassembled WGS sequence"/>
</dbReference>
<dbReference type="Gene3D" id="3.30.420.40">
    <property type="match status" value="2"/>
</dbReference>
<dbReference type="EMBL" id="ML993580">
    <property type="protein sequence ID" value="KAF2173109.1"/>
    <property type="molecule type" value="Genomic_DNA"/>
</dbReference>
<proteinExistence type="predicted"/>
<dbReference type="InterPro" id="IPR043129">
    <property type="entry name" value="ATPase_NBD"/>
</dbReference>
<gene>
    <name evidence="2" type="ORF">M409DRAFT_49597</name>
</gene>
<dbReference type="InterPro" id="IPR000905">
    <property type="entry name" value="Gcp-like_dom"/>
</dbReference>
<dbReference type="InterPro" id="IPR017860">
    <property type="entry name" value="Peptidase_M22_CS"/>
</dbReference>
<dbReference type="PROSITE" id="PS01016">
    <property type="entry name" value="GLYCOPROTEASE"/>
    <property type="match status" value="1"/>
</dbReference>
<dbReference type="OrthoDB" id="10259622at2759"/>
<dbReference type="GO" id="GO:0005739">
    <property type="term" value="C:mitochondrion"/>
    <property type="evidence" value="ECO:0007669"/>
    <property type="project" value="TreeGrafter"/>
</dbReference>
<dbReference type="GeneID" id="54564553"/>
<sequence length="327" mass="35973">MRSNLAVGLDTAKGLSLGLGVPFLGIHHMQAHALTPRLVNAMHTTNLQPCPKPDFPFLTVLASGGHSMLIQSTGLVEHSILAETQDIALGDCVDKSARAILPPEALKMPYGKALEDFAFPNGAQDYNYVAPARRQEELERRKTKWGWGLGPPLGEKTPRRMAYSFAGLLSSVQRFMVNKVDAEGTLLNEPRTPADISFEERQEMAREVQRVAFEHLASRIFLHLSSSHADNIKALVVSGGVASNSFLRHVLRAMLDVRGYQHIAVEFPPIDLCTDNALMIAWAAIEMWNAGYRCSLDVEPIRKWSMDPTAEDGGILGPHGWTVDAQT</sequence>
<keyword evidence="3" id="KW-1185">Reference proteome</keyword>
<feature type="domain" description="Gcp-like" evidence="1">
    <location>
        <begin position="5"/>
        <end position="282"/>
    </location>
</feature>
<dbReference type="SUPFAM" id="SSF53067">
    <property type="entry name" value="Actin-like ATPase domain"/>
    <property type="match status" value="1"/>
</dbReference>
<dbReference type="PANTHER" id="PTHR11735:SF6">
    <property type="entry name" value="TRNA N6-ADENOSINE THREONYLCARBAMOYLTRANSFERASE, MITOCHONDRIAL"/>
    <property type="match status" value="1"/>
</dbReference>